<keyword evidence="1" id="KW-0805">Transcription regulation</keyword>
<organism evidence="5 6">
    <name type="scientific">Kocuria aegyptia</name>
    <dbReference type="NCBI Taxonomy" id="330943"/>
    <lineage>
        <taxon>Bacteria</taxon>
        <taxon>Bacillati</taxon>
        <taxon>Actinomycetota</taxon>
        <taxon>Actinomycetes</taxon>
        <taxon>Micrococcales</taxon>
        <taxon>Micrococcaceae</taxon>
        <taxon>Kocuria</taxon>
    </lineage>
</organism>
<accession>A0ABP4XAL5</accession>
<evidence type="ECO:0000256" key="2">
    <source>
        <dbReference type="ARBA" id="ARBA00023125"/>
    </source>
</evidence>
<sequence length="243" mass="25818">MLAVLLELGKHPEGATLEDIASALASPKPTVHRALVSLRKASLAELTSRGVYALGDEFFRIAFSNHAARPDTARIQPLLAALASEYGETLHYAVLDGKDVVYRAKVDPAHGAVKLTSVVGGRNPAYRTAVGKLLLSYTLTTETELAAWLQGQELEAKTASTITEPSALLAELHATRARGFGIDDEENEPGVNCIAVPAFQDSAGIPAGAISVSALRFRYPIKRLLDTAPALIARVQDGLVGRL</sequence>
<dbReference type="InterPro" id="IPR029016">
    <property type="entry name" value="GAF-like_dom_sf"/>
</dbReference>
<dbReference type="RefSeq" id="WP_344124860.1">
    <property type="nucleotide sequence ID" value="NZ_BAAAOA010000062.1"/>
</dbReference>
<dbReference type="Gene3D" id="1.10.10.10">
    <property type="entry name" value="Winged helix-like DNA-binding domain superfamily/Winged helix DNA-binding domain"/>
    <property type="match status" value="1"/>
</dbReference>
<dbReference type="SUPFAM" id="SSF55781">
    <property type="entry name" value="GAF domain-like"/>
    <property type="match status" value="1"/>
</dbReference>
<keyword evidence="6" id="KW-1185">Reference proteome</keyword>
<dbReference type="EMBL" id="BAAAOA010000062">
    <property type="protein sequence ID" value="GAA1775414.1"/>
    <property type="molecule type" value="Genomic_DNA"/>
</dbReference>
<dbReference type="Pfam" id="PF09339">
    <property type="entry name" value="HTH_IclR"/>
    <property type="match status" value="1"/>
</dbReference>
<evidence type="ECO:0000313" key="6">
    <source>
        <dbReference type="Proteomes" id="UP001501204"/>
    </source>
</evidence>
<feature type="domain" description="IclR-ED" evidence="4">
    <location>
        <begin position="57"/>
        <end position="243"/>
    </location>
</feature>
<dbReference type="PANTHER" id="PTHR30136">
    <property type="entry name" value="HELIX-TURN-HELIX TRANSCRIPTIONAL REGULATOR, ICLR FAMILY"/>
    <property type="match status" value="1"/>
</dbReference>
<dbReference type="InterPro" id="IPR050707">
    <property type="entry name" value="HTH_MetabolicPath_Reg"/>
</dbReference>
<evidence type="ECO:0000313" key="5">
    <source>
        <dbReference type="EMBL" id="GAA1775414.1"/>
    </source>
</evidence>
<dbReference type="SUPFAM" id="SSF46785">
    <property type="entry name" value="Winged helix' DNA-binding domain"/>
    <property type="match status" value="1"/>
</dbReference>
<name>A0ABP4XAL5_9MICC</name>
<dbReference type="PANTHER" id="PTHR30136:SF24">
    <property type="entry name" value="HTH-TYPE TRANSCRIPTIONAL REPRESSOR ALLR"/>
    <property type="match status" value="1"/>
</dbReference>
<dbReference type="InterPro" id="IPR036388">
    <property type="entry name" value="WH-like_DNA-bd_sf"/>
</dbReference>
<reference evidence="6" key="1">
    <citation type="journal article" date="2019" name="Int. J. Syst. Evol. Microbiol.">
        <title>The Global Catalogue of Microorganisms (GCM) 10K type strain sequencing project: providing services to taxonomists for standard genome sequencing and annotation.</title>
        <authorList>
            <consortium name="The Broad Institute Genomics Platform"/>
            <consortium name="The Broad Institute Genome Sequencing Center for Infectious Disease"/>
            <person name="Wu L."/>
            <person name="Ma J."/>
        </authorList>
    </citation>
    <scope>NUCLEOTIDE SEQUENCE [LARGE SCALE GENOMIC DNA]</scope>
    <source>
        <strain evidence="6">JCM 14735</strain>
    </source>
</reference>
<dbReference type="Proteomes" id="UP001501204">
    <property type="component" value="Unassembled WGS sequence"/>
</dbReference>
<dbReference type="PROSITE" id="PS51078">
    <property type="entry name" value="ICLR_ED"/>
    <property type="match status" value="1"/>
</dbReference>
<comment type="caution">
    <text evidence="5">The sequence shown here is derived from an EMBL/GenBank/DDBJ whole genome shotgun (WGS) entry which is preliminary data.</text>
</comment>
<evidence type="ECO:0000256" key="3">
    <source>
        <dbReference type="ARBA" id="ARBA00023163"/>
    </source>
</evidence>
<evidence type="ECO:0000256" key="1">
    <source>
        <dbReference type="ARBA" id="ARBA00023015"/>
    </source>
</evidence>
<proteinExistence type="predicted"/>
<dbReference type="SMART" id="SM00346">
    <property type="entry name" value="HTH_ICLR"/>
    <property type="match status" value="1"/>
</dbReference>
<keyword evidence="3" id="KW-0804">Transcription</keyword>
<dbReference type="InterPro" id="IPR014757">
    <property type="entry name" value="Tscrpt_reg_IclR_C"/>
</dbReference>
<evidence type="ECO:0000259" key="4">
    <source>
        <dbReference type="PROSITE" id="PS51078"/>
    </source>
</evidence>
<protein>
    <submittedName>
        <fullName evidence="5">IclR family transcriptional regulator</fullName>
    </submittedName>
</protein>
<gene>
    <name evidence="5" type="ORF">GCM10009767_36130</name>
</gene>
<dbReference type="InterPro" id="IPR005471">
    <property type="entry name" value="Tscrpt_reg_IclR_N"/>
</dbReference>
<dbReference type="Pfam" id="PF01614">
    <property type="entry name" value="IclR_C"/>
    <property type="match status" value="1"/>
</dbReference>
<keyword evidence="2" id="KW-0238">DNA-binding</keyword>
<dbReference type="Gene3D" id="3.30.450.40">
    <property type="match status" value="1"/>
</dbReference>
<dbReference type="InterPro" id="IPR036390">
    <property type="entry name" value="WH_DNA-bd_sf"/>
</dbReference>